<dbReference type="RefSeq" id="WP_084149488.1">
    <property type="nucleotide sequence ID" value="NZ_LR134473.1"/>
</dbReference>
<dbReference type="SUPFAM" id="SSF51905">
    <property type="entry name" value="FAD/NAD(P)-binding domain"/>
    <property type="match status" value="1"/>
</dbReference>
<dbReference type="InterPro" id="IPR050464">
    <property type="entry name" value="Zeta_carotene_desat/Oxidored"/>
</dbReference>
<dbReference type="InterPro" id="IPR036188">
    <property type="entry name" value="FAD/NAD-bd_sf"/>
</dbReference>
<feature type="domain" description="Amine oxidase" evidence="2">
    <location>
        <begin position="87"/>
        <end position="530"/>
    </location>
</feature>
<evidence type="ECO:0000256" key="1">
    <source>
        <dbReference type="SAM" id="MobiDB-lite"/>
    </source>
</evidence>
<dbReference type="PANTHER" id="PTHR42923:SF43">
    <property type="entry name" value="AMINE OXIDASE"/>
    <property type="match status" value="1"/>
</dbReference>
<keyword evidence="3" id="KW-0560">Oxidoreductase</keyword>
<dbReference type="PRINTS" id="PR00419">
    <property type="entry name" value="ADXRDTASE"/>
</dbReference>
<dbReference type="Pfam" id="PF01593">
    <property type="entry name" value="Amino_oxidase"/>
    <property type="match status" value="1"/>
</dbReference>
<evidence type="ECO:0000313" key="3">
    <source>
        <dbReference type="EMBL" id="VEI03144.1"/>
    </source>
</evidence>
<keyword evidence="4" id="KW-1185">Reference proteome</keyword>
<sequence length="562" mass="60522">MSARSPFPRHHGNADHSDADSNDHGDAARSDHGDAGDSRHPGDADDTRGSARTDRPGRDRHAVRHAAPTGRYRITEDRHVAVVGGGIAGLAAATVLAERGVRVTLLESEPRLGGRVASWPIGEGRTMSRGFHAFFRQYYNLRSLLKRFDPDLTSLAPVPDYPLQRPDGLRDSFSNIPLTPPCSILGFVLRSPTITLRSLVDVNVAAALELVRVRFPDTFSAYDGESAAAFLDRLRFPPAARDLALEVFARSFFADPDDFAAGELVAMFHTYFLGSAEGLVFDVPVDDYDTTLWAPLGRVLDGFGVDVRTSCPVRSIDTTAQGATLTLDDGVLSADAVVLATDPRTARQLAASTTSPSLAGWRHAVAATRNAPPFVVVRLWLDEPVEADRPPFLGTSGYGPLDNISVLERFEDGARKWSAQHGGASVVELHGYACDPSVTTDPAALDDVVTELSHQLHAALPETARLGVVHREVLARQDCPVIGPRGWTERPGVTTPSPALVLAGDWVACDLPVALMERAATTGFLAANTLLHRWGVQGQDVWSTPMSGLLATPRQRSWTALP</sequence>
<feature type="compositionally biased region" description="Basic and acidic residues" evidence="1">
    <location>
        <begin position="12"/>
        <end position="60"/>
    </location>
</feature>
<dbReference type="PANTHER" id="PTHR42923">
    <property type="entry name" value="PROTOPORPHYRINOGEN OXIDASE"/>
    <property type="match status" value="1"/>
</dbReference>
<dbReference type="Gene3D" id="3.50.50.60">
    <property type="entry name" value="FAD/NAD(P)-binding domain"/>
    <property type="match status" value="1"/>
</dbReference>
<evidence type="ECO:0000259" key="2">
    <source>
        <dbReference type="Pfam" id="PF01593"/>
    </source>
</evidence>
<gene>
    <name evidence="3" type="primary">pds</name>
    <name evidence="3" type="ORF">NCTC13652_01343</name>
</gene>
<protein>
    <submittedName>
        <fullName evidence="3">15-cis-phytoene desaturase</fullName>
        <ecNumber evidence="3">1.3.5.5</ecNumber>
    </submittedName>
</protein>
<dbReference type="STRING" id="1122997.GCA_000425285_02404"/>
<dbReference type="EC" id="1.3.5.5" evidence="3"/>
<dbReference type="EMBL" id="LR134473">
    <property type="protein sequence ID" value="VEI03144.1"/>
    <property type="molecule type" value="Genomic_DNA"/>
</dbReference>
<proteinExistence type="predicted"/>
<dbReference type="InterPro" id="IPR002937">
    <property type="entry name" value="Amino_oxidase"/>
</dbReference>
<reference evidence="3 4" key="1">
    <citation type="submission" date="2018-12" db="EMBL/GenBank/DDBJ databases">
        <authorList>
            <consortium name="Pathogen Informatics"/>
        </authorList>
    </citation>
    <scope>NUCLEOTIDE SEQUENCE [LARGE SCALE GENOMIC DNA]</scope>
    <source>
        <strain evidence="3 4">NCTC13652</strain>
    </source>
</reference>
<organism evidence="3 4">
    <name type="scientific">Acidipropionibacterium jensenii</name>
    <dbReference type="NCBI Taxonomy" id="1749"/>
    <lineage>
        <taxon>Bacteria</taxon>
        <taxon>Bacillati</taxon>
        <taxon>Actinomycetota</taxon>
        <taxon>Actinomycetes</taxon>
        <taxon>Propionibacteriales</taxon>
        <taxon>Propionibacteriaceae</taxon>
        <taxon>Acidipropionibacterium</taxon>
    </lineage>
</organism>
<name>A0A3S4W8A9_9ACTN</name>
<dbReference type="Proteomes" id="UP000277858">
    <property type="component" value="Chromosome"/>
</dbReference>
<accession>A0A3S4W8A9</accession>
<feature type="region of interest" description="Disordered" evidence="1">
    <location>
        <begin position="1"/>
        <end position="71"/>
    </location>
</feature>
<dbReference type="AlphaFoldDB" id="A0A3S4W8A9"/>
<dbReference type="GO" id="GO:0016491">
    <property type="term" value="F:oxidoreductase activity"/>
    <property type="evidence" value="ECO:0007669"/>
    <property type="project" value="UniProtKB-KW"/>
</dbReference>
<evidence type="ECO:0000313" key="4">
    <source>
        <dbReference type="Proteomes" id="UP000277858"/>
    </source>
</evidence>